<name>A0AAE0L7M1_9CHLO</name>
<keyword evidence="2" id="KW-1185">Reference proteome</keyword>
<reference evidence="1 2" key="1">
    <citation type="journal article" date="2015" name="Genome Biol. Evol.">
        <title>Comparative Genomics of a Bacterivorous Green Alga Reveals Evolutionary Causalities and Consequences of Phago-Mixotrophic Mode of Nutrition.</title>
        <authorList>
            <person name="Burns J.A."/>
            <person name="Paasch A."/>
            <person name="Narechania A."/>
            <person name="Kim E."/>
        </authorList>
    </citation>
    <scope>NUCLEOTIDE SEQUENCE [LARGE SCALE GENOMIC DNA]</scope>
    <source>
        <strain evidence="1 2">PLY_AMNH</strain>
    </source>
</reference>
<comment type="caution">
    <text evidence="1">The sequence shown here is derived from an EMBL/GenBank/DDBJ whole genome shotgun (WGS) entry which is preliminary data.</text>
</comment>
<dbReference type="Proteomes" id="UP001190700">
    <property type="component" value="Unassembled WGS sequence"/>
</dbReference>
<evidence type="ECO:0000313" key="2">
    <source>
        <dbReference type="Proteomes" id="UP001190700"/>
    </source>
</evidence>
<protein>
    <submittedName>
        <fullName evidence="1">Uncharacterized protein</fullName>
    </submittedName>
</protein>
<gene>
    <name evidence="1" type="ORF">CYMTET_16791</name>
</gene>
<dbReference type="EMBL" id="LGRX02007414">
    <property type="protein sequence ID" value="KAK3275058.1"/>
    <property type="molecule type" value="Genomic_DNA"/>
</dbReference>
<sequence length="89" mass="9943">MIHPPRRFEDIPANASLNTSISIENVFNPASDGHVVDSHEATIDALLGAAEISSTYDAPETLRDDDVEEEHDNVYTAEEWDAWEAFQEL</sequence>
<dbReference type="AlphaFoldDB" id="A0AAE0L7M1"/>
<accession>A0AAE0L7M1</accession>
<evidence type="ECO:0000313" key="1">
    <source>
        <dbReference type="EMBL" id="KAK3275058.1"/>
    </source>
</evidence>
<proteinExistence type="predicted"/>
<organism evidence="1 2">
    <name type="scientific">Cymbomonas tetramitiformis</name>
    <dbReference type="NCBI Taxonomy" id="36881"/>
    <lineage>
        <taxon>Eukaryota</taxon>
        <taxon>Viridiplantae</taxon>
        <taxon>Chlorophyta</taxon>
        <taxon>Pyramimonadophyceae</taxon>
        <taxon>Pyramimonadales</taxon>
        <taxon>Pyramimonadaceae</taxon>
        <taxon>Cymbomonas</taxon>
    </lineage>
</organism>